<proteinExistence type="predicted"/>
<evidence type="ECO:0000313" key="2">
    <source>
        <dbReference type="EMBL" id="ADJ21838.1"/>
    </source>
</evidence>
<dbReference type="Gene3D" id="3.30.2010.10">
    <property type="entry name" value="Metalloproteases ('zincins'), catalytic domain"/>
    <property type="match status" value="1"/>
</dbReference>
<dbReference type="PANTHER" id="PTHR30399:SF1">
    <property type="entry name" value="UTP PYROPHOSPHATASE"/>
    <property type="match status" value="1"/>
</dbReference>
<accession>D8JPE7</accession>
<dbReference type="InterPro" id="IPR002725">
    <property type="entry name" value="YgjP-like_metallopeptidase"/>
</dbReference>
<dbReference type="EMBL" id="CP002083">
    <property type="protein sequence ID" value="ADJ21838.1"/>
    <property type="molecule type" value="Genomic_DNA"/>
</dbReference>
<dbReference type="KEGG" id="hdn:Hden_0010"/>
<protein>
    <recommendedName>
        <fullName evidence="1">YgjP-like metallopeptidase domain-containing protein</fullName>
    </recommendedName>
</protein>
<evidence type="ECO:0000313" key="3">
    <source>
        <dbReference type="Proteomes" id="UP000002033"/>
    </source>
</evidence>
<name>D8JPE7_HYPDA</name>
<sequence>MLHWSGTRVPYSLHRHDARQLWGPGRLGIKNKRHVAELSSQSRAVRLEDIGAQLEVRRHPSARRLTLRVSRTRRAVIVTLPLQCDLDEAGTFLNRHIDWVRARLDSLPNHIPFEDEVAMPLRGEAHRIAFTGAARTRIISVECDARSHPTILVPGPKDLAAARLTRWLFDQAKSDLEKSVAEHAARLSLKAKRITIRDQTSRWGSCSTTGSLSFSWRLILAPSFVLDYVAAHEVAHLAEMNHGPRFWALVKKIRPEFEAAKQWLQVRGPDLHRYGPDHGRNH</sequence>
<feature type="domain" description="YgjP-like metallopeptidase" evidence="1">
    <location>
        <begin position="63"/>
        <end position="265"/>
    </location>
</feature>
<evidence type="ECO:0000259" key="1">
    <source>
        <dbReference type="Pfam" id="PF01863"/>
    </source>
</evidence>
<dbReference type="InterPro" id="IPR053136">
    <property type="entry name" value="UTP_pyrophosphatase-like"/>
</dbReference>
<dbReference type="Pfam" id="PF01863">
    <property type="entry name" value="YgjP-like"/>
    <property type="match status" value="1"/>
</dbReference>
<dbReference type="HOGENOM" id="CLU_065947_2_1_5"/>
<dbReference type="AlphaFoldDB" id="D8JPE7"/>
<dbReference type="CDD" id="cd07344">
    <property type="entry name" value="M48_yhfN_like"/>
    <property type="match status" value="1"/>
</dbReference>
<reference evidence="3" key="1">
    <citation type="journal article" date="2011" name="J. Bacteriol.">
        <title>Genome sequences of eight morphologically diverse alphaproteobacteria.</title>
        <authorList>
            <consortium name="US DOE Joint Genome Institute"/>
            <person name="Brown P.J."/>
            <person name="Kysela D.T."/>
            <person name="Buechlein A."/>
            <person name="Hemmerich C."/>
            <person name="Brun Y.V."/>
        </authorList>
    </citation>
    <scope>NUCLEOTIDE SEQUENCE [LARGE SCALE GENOMIC DNA]</scope>
    <source>
        <strain evidence="3">ATCC 51888 / DSM 1869 / NCIB 11706 / TK 0415</strain>
    </source>
</reference>
<dbReference type="STRING" id="582899.Hden_0010"/>
<dbReference type="Proteomes" id="UP000002033">
    <property type="component" value="Chromosome"/>
</dbReference>
<dbReference type="PANTHER" id="PTHR30399">
    <property type="entry name" value="UNCHARACTERIZED PROTEIN YGJP"/>
    <property type="match status" value="1"/>
</dbReference>
<organism evidence="2 3">
    <name type="scientific">Hyphomicrobium denitrificans (strain ATCC 51888 / DSM 1869 / NCIMB 11706 / TK 0415)</name>
    <dbReference type="NCBI Taxonomy" id="582899"/>
    <lineage>
        <taxon>Bacteria</taxon>
        <taxon>Pseudomonadati</taxon>
        <taxon>Pseudomonadota</taxon>
        <taxon>Alphaproteobacteria</taxon>
        <taxon>Hyphomicrobiales</taxon>
        <taxon>Hyphomicrobiaceae</taxon>
        <taxon>Hyphomicrobium</taxon>
    </lineage>
</organism>
<gene>
    <name evidence="2" type="ordered locus">Hden_0010</name>
</gene>
<dbReference type="eggNOG" id="COG1451">
    <property type="taxonomic scope" value="Bacteria"/>
</dbReference>
<keyword evidence="3" id="KW-1185">Reference proteome</keyword>